<gene>
    <name evidence="8" type="ORF">Sangu_0508900</name>
</gene>
<sequence length="249" mass="28009">MGSEEVKVIGSCVSPFAARTMIAFNIKCVEYELIEENILNKSDLLLKSNPIYKKIPVLIHGQRPICESLVILQYIDQVWASGPPILPSDPYDRAMARVWAAYIDDKLAKFVESLPWTTLWQFFRVFCSTSSDPESRGEEGQKAAAVDKATQILVVLEDAFTQCSKGRKFFGGDRIGYLDIALGSFLPWVRVIHKMCGVSLIDECKTPKLFRWAQHFSADAAVQDVLPETDKLLEFAQLFVAKLRKPSTV</sequence>
<comment type="caution">
    <text evidence="8">The sequence shown here is derived from an EMBL/GenBank/DDBJ whole genome shotgun (WGS) entry which is preliminary data.</text>
</comment>
<dbReference type="FunFam" id="3.40.30.10:FF:000044">
    <property type="entry name" value="Glutathione S-transferase GSTU6"/>
    <property type="match status" value="1"/>
</dbReference>
<organism evidence="8">
    <name type="scientific">Sesamum angustifolium</name>
    <dbReference type="NCBI Taxonomy" id="2727405"/>
    <lineage>
        <taxon>Eukaryota</taxon>
        <taxon>Viridiplantae</taxon>
        <taxon>Streptophyta</taxon>
        <taxon>Embryophyta</taxon>
        <taxon>Tracheophyta</taxon>
        <taxon>Spermatophyta</taxon>
        <taxon>Magnoliopsida</taxon>
        <taxon>eudicotyledons</taxon>
        <taxon>Gunneridae</taxon>
        <taxon>Pentapetalae</taxon>
        <taxon>asterids</taxon>
        <taxon>lamiids</taxon>
        <taxon>Lamiales</taxon>
        <taxon>Pedaliaceae</taxon>
        <taxon>Sesamum</taxon>
    </lineage>
</organism>
<dbReference type="GO" id="GO:0004364">
    <property type="term" value="F:glutathione transferase activity"/>
    <property type="evidence" value="ECO:0007669"/>
    <property type="project" value="UniProtKB-UniRule"/>
</dbReference>
<dbReference type="SFLD" id="SFLDS00019">
    <property type="entry name" value="Glutathione_Transferase_(cytos"/>
    <property type="match status" value="1"/>
</dbReference>
<evidence type="ECO:0000313" key="8">
    <source>
        <dbReference type="EMBL" id="KAL0364113.1"/>
    </source>
</evidence>
<evidence type="ECO:0000256" key="3">
    <source>
        <dbReference type="ARBA" id="ARBA00025743"/>
    </source>
</evidence>
<evidence type="ECO:0000259" key="6">
    <source>
        <dbReference type="PROSITE" id="PS50404"/>
    </source>
</evidence>
<name>A0AAW2Q8M5_9LAMI</name>
<evidence type="ECO:0000256" key="1">
    <source>
        <dbReference type="ARBA" id="ARBA00022575"/>
    </source>
</evidence>
<dbReference type="InterPro" id="IPR010987">
    <property type="entry name" value="Glutathione-S-Trfase_C-like"/>
</dbReference>
<dbReference type="InterPro" id="IPR045074">
    <property type="entry name" value="GST_C_Tau"/>
</dbReference>
<dbReference type="InterPro" id="IPR036249">
    <property type="entry name" value="Thioredoxin-like_sf"/>
</dbReference>
<dbReference type="InterPro" id="IPR040079">
    <property type="entry name" value="Glutathione_S-Trfase"/>
</dbReference>
<dbReference type="Gene3D" id="3.40.30.10">
    <property type="entry name" value="Glutaredoxin"/>
    <property type="match status" value="1"/>
</dbReference>
<dbReference type="GO" id="GO:0005829">
    <property type="term" value="C:cytosol"/>
    <property type="evidence" value="ECO:0007669"/>
    <property type="project" value="UniProtKB-SubCell"/>
</dbReference>
<dbReference type="GO" id="GO:0006749">
    <property type="term" value="P:glutathione metabolic process"/>
    <property type="evidence" value="ECO:0007669"/>
    <property type="project" value="InterPro"/>
</dbReference>
<dbReference type="EMBL" id="JACGWK010000003">
    <property type="protein sequence ID" value="KAL0364113.1"/>
    <property type="molecule type" value="Genomic_DNA"/>
</dbReference>
<dbReference type="PROSITE" id="PS50404">
    <property type="entry name" value="GST_NTER"/>
    <property type="match status" value="1"/>
</dbReference>
<feature type="domain" description="GST N-terminal" evidence="6">
    <location>
        <begin position="4"/>
        <end position="83"/>
    </location>
</feature>
<dbReference type="PANTHER" id="PTHR11260">
    <property type="entry name" value="GLUTATHIONE S-TRANSFERASE, GST, SUPERFAMILY, GST DOMAIN CONTAINING"/>
    <property type="match status" value="1"/>
</dbReference>
<reference evidence="8" key="1">
    <citation type="submission" date="2020-06" db="EMBL/GenBank/DDBJ databases">
        <authorList>
            <person name="Li T."/>
            <person name="Hu X."/>
            <person name="Zhang T."/>
            <person name="Song X."/>
            <person name="Zhang H."/>
            <person name="Dai N."/>
            <person name="Sheng W."/>
            <person name="Hou X."/>
            <person name="Wei L."/>
        </authorList>
    </citation>
    <scope>NUCLEOTIDE SEQUENCE</scope>
    <source>
        <strain evidence="8">G01</strain>
        <tissue evidence="8">Leaf</tissue>
    </source>
</reference>
<dbReference type="SUPFAM" id="SSF47616">
    <property type="entry name" value="GST C-terminal domain-like"/>
    <property type="match status" value="1"/>
</dbReference>
<dbReference type="InterPro" id="IPR045073">
    <property type="entry name" value="Omega/Tau-like"/>
</dbReference>
<comment type="function">
    <text evidence="5">Is involved in the conjugation of reduced glutathione to a wide number of exogenous and endogenous hydrophobic electrophiles.</text>
</comment>
<dbReference type="CDD" id="cd03058">
    <property type="entry name" value="GST_N_Tau"/>
    <property type="match status" value="1"/>
</dbReference>
<keyword evidence="5" id="KW-0963">Cytoplasm</keyword>
<evidence type="ECO:0000256" key="5">
    <source>
        <dbReference type="RuleBase" id="RU369102"/>
    </source>
</evidence>
<accession>A0AAW2Q8M5</accession>
<evidence type="ECO:0000256" key="2">
    <source>
        <dbReference type="ARBA" id="ARBA00022679"/>
    </source>
</evidence>
<feature type="domain" description="GST C-terminal" evidence="7">
    <location>
        <begin position="89"/>
        <end position="239"/>
    </location>
</feature>
<dbReference type="SUPFAM" id="SSF52833">
    <property type="entry name" value="Thioredoxin-like"/>
    <property type="match status" value="1"/>
</dbReference>
<dbReference type="PANTHER" id="PTHR11260:SF615">
    <property type="entry name" value="GLUTATHIONE S-TRANSFERASE U17"/>
    <property type="match status" value="1"/>
</dbReference>
<dbReference type="InterPro" id="IPR036282">
    <property type="entry name" value="Glutathione-S-Trfase_C_sf"/>
</dbReference>
<reference evidence="8" key="2">
    <citation type="journal article" date="2024" name="Plant">
        <title>Genomic evolution and insights into agronomic trait innovations of Sesamum species.</title>
        <authorList>
            <person name="Miao H."/>
            <person name="Wang L."/>
            <person name="Qu L."/>
            <person name="Liu H."/>
            <person name="Sun Y."/>
            <person name="Le M."/>
            <person name="Wang Q."/>
            <person name="Wei S."/>
            <person name="Zheng Y."/>
            <person name="Lin W."/>
            <person name="Duan Y."/>
            <person name="Cao H."/>
            <person name="Xiong S."/>
            <person name="Wang X."/>
            <person name="Wei L."/>
            <person name="Li C."/>
            <person name="Ma Q."/>
            <person name="Ju M."/>
            <person name="Zhao R."/>
            <person name="Li G."/>
            <person name="Mu C."/>
            <person name="Tian Q."/>
            <person name="Mei H."/>
            <person name="Zhang T."/>
            <person name="Gao T."/>
            <person name="Zhang H."/>
        </authorList>
    </citation>
    <scope>NUCLEOTIDE SEQUENCE</scope>
    <source>
        <strain evidence="8">G01</strain>
    </source>
</reference>
<dbReference type="AlphaFoldDB" id="A0AAW2Q8M5"/>
<dbReference type="Pfam" id="PF13410">
    <property type="entry name" value="GST_C_2"/>
    <property type="match status" value="1"/>
</dbReference>
<keyword evidence="2 5" id="KW-0808">Transferase</keyword>
<evidence type="ECO:0000256" key="4">
    <source>
        <dbReference type="ARBA" id="ARBA00047960"/>
    </source>
</evidence>
<proteinExistence type="inferred from homology"/>
<protein>
    <recommendedName>
        <fullName evidence="5">Glutathione S-transferase</fullName>
        <ecNumber evidence="5">2.5.1.18</ecNumber>
    </recommendedName>
</protein>
<dbReference type="Gene3D" id="1.20.1050.10">
    <property type="match status" value="1"/>
</dbReference>
<evidence type="ECO:0000259" key="7">
    <source>
        <dbReference type="PROSITE" id="PS50405"/>
    </source>
</evidence>
<dbReference type="Pfam" id="PF02798">
    <property type="entry name" value="GST_N"/>
    <property type="match status" value="1"/>
</dbReference>
<comment type="subcellular location">
    <subcellularLocation>
        <location evidence="5">Cytoplasm</location>
        <location evidence="5">Cytosol</location>
    </subcellularLocation>
</comment>
<dbReference type="CDD" id="cd03185">
    <property type="entry name" value="GST_C_Tau"/>
    <property type="match status" value="1"/>
</dbReference>
<comment type="catalytic activity">
    <reaction evidence="4 5">
        <text>RX + glutathione = an S-substituted glutathione + a halide anion + H(+)</text>
        <dbReference type="Rhea" id="RHEA:16437"/>
        <dbReference type="ChEBI" id="CHEBI:15378"/>
        <dbReference type="ChEBI" id="CHEBI:16042"/>
        <dbReference type="ChEBI" id="CHEBI:17792"/>
        <dbReference type="ChEBI" id="CHEBI:57925"/>
        <dbReference type="ChEBI" id="CHEBI:90779"/>
        <dbReference type="EC" id="2.5.1.18"/>
    </reaction>
</comment>
<dbReference type="PROSITE" id="PS50405">
    <property type="entry name" value="GST_CTER"/>
    <property type="match status" value="1"/>
</dbReference>
<dbReference type="EC" id="2.5.1.18" evidence="5"/>
<comment type="similarity">
    <text evidence="3">Belongs to the GST superfamily. Tau family.</text>
</comment>
<keyword evidence="1" id="KW-0216">Detoxification</keyword>
<dbReference type="InterPro" id="IPR004045">
    <property type="entry name" value="Glutathione_S-Trfase_N"/>
</dbReference>
<dbReference type="FunFam" id="1.20.1050.10:FF:000016">
    <property type="entry name" value="Glutathione S-transferase U9"/>
    <property type="match status" value="1"/>
</dbReference>
<dbReference type="SFLD" id="SFLDG00358">
    <property type="entry name" value="Main_(cytGST)"/>
    <property type="match status" value="1"/>
</dbReference>
<dbReference type="GO" id="GO:0009407">
    <property type="term" value="P:toxin catabolic process"/>
    <property type="evidence" value="ECO:0007669"/>
    <property type="project" value="UniProtKB-ARBA"/>
</dbReference>